<keyword evidence="5" id="KW-0966">Cell projection</keyword>
<dbReference type="Gene3D" id="1.25.40.470">
    <property type="match status" value="1"/>
</dbReference>
<reference evidence="6 7" key="1">
    <citation type="submission" date="2021-06" db="EMBL/GenBank/DDBJ databases">
        <authorList>
            <person name="Palmer J.M."/>
        </authorList>
    </citation>
    <scope>NUCLEOTIDE SEQUENCE [LARGE SCALE GENOMIC DNA]</scope>
    <source>
        <strain evidence="6 7">XC_2019</strain>
        <tissue evidence="6">Muscle</tissue>
    </source>
</reference>
<keyword evidence="3" id="KW-0677">Repeat</keyword>
<evidence type="ECO:0000313" key="6">
    <source>
        <dbReference type="EMBL" id="MEQ2208630.1"/>
    </source>
</evidence>
<evidence type="ECO:0000256" key="2">
    <source>
        <dbReference type="ARBA" id="ARBA00022574"/>
    </source>
</evidence>
<sequence length="248" mass="28494">AGDLYEKARNNQRALEYYCKGGAFRKAVELARVAFPAEVVKLEEAWGDYLVQQKQMDAAINHFIEAGWVVCSLKAIEAAIAARQWKKAVHILELQEDASAEKFYVKIAQHYASIQDYELAVKCMTEEEVSALYVSRAQELEKDGKFKEAERYVHNKDWANAQRVAESHDPESVSEVLVGQAKFCFEQKDFQKAEAFLLRAQRPELAVKFYKDADMWSDAMRICKEYLPSKLSMLQEEYERVTSKKGGR</sequence>
<keyword evidence="2" id="KW-0853">WD repeat</keyword>
<dbReference type="PANTHER" id="PTHR15722">
    <property type="entry name" value="IFT140/172-RELATED"/>
    <property type="match status" value="1"/>
</dbReference>
<keyword evidence="7" id="KW-1185">Reference proteome</keyword>
<evidence type="ECO:0000256" key="3">
    <source>
        <dbReference type="ARBA" id="ARBA00022737"/>
    </source>
</evidence>
<dbReference type="InterPro" id="IPR011990">
    <property type="entry name" value="TPR-like_helical_dom_sf"/>
</dbReference>
<dbReference type="SUPFAM" id="SSF48452">
    <property type="entry name" value="TPR-like"/>
    <property type="match status" value="1"/>
</dbReference>
<comment type="subcellular location">
    <subcellularLocation>
        <location evidence="1">Cell projection</location>
        <location evidence="1">Cilium</location>
    </subcellularLocation>
</comment>
<organism evidence="6 7">
    <name type="scientific">Xenoophorus captivus</name>
    <dbReference type="NCBI Taxonomy" id="1517983"/>
    <lineage>
        <taxon>Eukaryota</taxon>
        <taxon>Metazoa</taxon>
        <taxon>Chordata</taxon>
        <taxon>Craniata</taxon>
        <taxon>Vertebrata</taxon>
        <taxon>Euteleostomi</taxon>
        <taxon>Actinopterygii</taxon>
        <taxon>Neopterygii</taxon>
        <taxon>Teleostei</taxon>
        <taxon>Neoteleostei</taxon>
        <taxon>Acanthomorphata</taxon>
        <taxon>Ovalentaria</taxon>
        <taxon>Atherinomorphae</taxon>
        <taxon>Cyprinodontiformes</taxon>
        <taxon>Goodeidae</taxon>
        <taxon>Xenoophorus</taxon>
    </lineage>
</organism>
<feature type="non-terminal residue" evidence="6">
    <location>
        <position position="1"/>
    </location>
</feature>
<evidence type="ECO:0008006" key="8">
    <source>
        <dbReference type="Google" id="ProtNLM"/>
    </source>
</evidence>
<evidence type="ECO:0000256" key="4">
    <source>
        <dbReference type="ARBA" id="ARBA00023069"/>
    </source>
</evidence>
<proteinExistence type="predicted"/>
<dbReference type="Proteomes" id="UP001434883">
    <property type="component" value="Unassembled WGS sequence"/>
</dbReference>
<keyword evidence="4" id="KW-0969">Cilium</keyword>
<name>A0ABV0RKC8_9TELE</name>
<accession>A0ABV0RKC8</accession>
<protein>
    <recommendedName>
        <fullName evidence="8">Intraflagellar transport 172</fullName>
    </recommendedName>
</protein>
<comment type="caution">
    <text evidence="6">The sequence shown here is derived from an EMBL/GenBank/DDBJ whole genome shotgun (WGS) entry which is preliminary data.</text>
</comment>
<evidence type="ECO:0000256" key="5">
    <source>
        <dbReference type="ARBA" id="ARBA00023273"/>
    </source>
</evidence>
<dbReference type="PANTHER" id="PTHR15722:SF2">
    <property type="entry name" value="INTRAFLAGELLAR TRANSPORT PROTEIN 172 HOMOLOG"/>
    <property type="match status" value="1"/>
</dbReference>
<gene>
    <name evidence="6" type="ORF">XENOCAPTIV_009408</name>
</gene>
<evidence type="ECO:0000256" key="1">
    <source>
        <dbReference type="ARBA" id="ARBA00004138"/>
    </source>
</evidence>
<dbReference type="EMBL" id="JAHRIN010050625">
    <property type="protein sequence ID" value="MEQ2208630.1"/>
    <property type="molecule type" value="Genomic_DNA"/>
</dbReference>
<evidence type="ECO:0000313" key="7">
    <source>
        <dbReference type="Proteomes" id="UP001434883"/>
    </source>
</evidence>